<evidence type="ECO:0000313" key="2">
    <source>
        <dbReference type="Proteomes" id="UP000027466"/>
    </source>
</evidence>
<name>A0A069PMN9_9BURK</name>
<dbReference type="RefSeq" id="WP_035938967.1">
    <property type="nucleotide sequence ID" value="NZ_CADFFX010000024.1"/>
</dbReference>
<protein>
    <submittedName>
        <fullName evidence="1">Uncharacterized protein</fullName>
    </submittedName>
</protein>
<keyword evidence="2" id="KW-1185">Reference proteome</keyword>
<dbReference type="STRING" id="60547.GCA_000751215_06106"/>
<evidence type="ECO:0000313" key="1">
    <source>
        <dbReference type="EMBL" id="KDR41973.1"/>
    </source>
</evidence>
<reference evidence="1 2" key="1">
    <citation type="submission" date="2014-03" db="EMBL/GenBank/DDBJ databases">
        <title>Draft Genome Sequences of Four Burkholderia Strains.</title>
        <authorList>
            <person name="Liu X.Y."/>
            <person name="Li C.X."/>
            <person name="Xu J.H."/>
        </authorList>
    </citation>
    <scope>NUCLEOTIDE SEQUENCE [LARGE SCALE GENOMIC DNA]</scope>
    <source>
        <strain evidence="1 2">DSM 50014</strain>
    </source>
</reference>
<sequence length="211" mass="22613">MNNSLAVAVIACAALLAACGNKNDPTESNLGAAISSGMEGDKGALCLRGAREAYAFPVTVADRDLGDPTAAGLRQQLGALEKHGLIGRLPAGKPDAREAATVFSLTDEGRKSAMVITRRTADANPQDAAQAWKLCFGKARLDKVDAWTQPDPATHRSQVTYTYRVDELASWAKESDVRRAFPEIDAATREAGETKLHVVLEQRPDGWVRVN</sequence>
<comment type="caution">
    <text evidence="1">The sequence shown here is derived from an EMBL/GenBank/DDBJ whole genome shotgun (WGS) entry which is preliminary data.</text>
</comment>
<organism evidence="1 2">
    <name type="scientific">Caballeronia glathei</name>
    <dbReference type="NCBI Taxonomy" id="60547"/>
    <lineage>
        <taxon>Bacteria</taxon>
        <taxon>Pseudomonadati</taxon>
        <taxon>Pseudomonadota</taxon>
        <taxon>Betaproteobacteria</taxon>
        <taxon>Burkholderiales</taxon>
        <taxon>Burkholderiaceae</taxon>
        <taxon>Caballeronia</taxon>
    </lineage>
</organism>
<dbReference type="EMBL" id="JFHC01000021">
    <property type="protein sequence ID" value="KDR41973.1"/>
    <property type="molecule type" value="Genomic_DNA"/>
</dbReference>
<dbReference type="AlphaFoldDB" id="A0A069PMN9"/>
<proteinExistence type="predicted"/>
<dbReference type="Proteomes" id="UP000027466">
    <property type="component" value="Unassembled WGS sequence"/>
</dbReference>
<accession>A0A069PMN9</accession>
<gene>
    <name evidence="1" type="ORF">BG61_13745</name>
</gene>